<dbReference type="AlphaFoldDB" id="A0A834J1A3"/>
<dbReference type="CDD" id="cd22969">
    <property type="entry name" value="DD_IQCK"/>
    <property type="match status" value="1"/>
</dbReference>
<dbReference type="PANTHER" id="PTHR34927:SF1">
    <property type="entry name" value="IQ DOMAIN-CONTAINING PROTEIN K"/>
    <property type="match status" value="1"/>
</dbReference>
<comment type="caution">
    <text evidence="1">The sequence shown here is derived from an EMBL/GenBank/DDBJ whole genome shotgun (WGS) entry which is preliminary data.</text>
</comment>
<protein>
    <submittedName>
        <fullName evidence="1">Uncharacterized protein</fullName>
    </submittedName>
</protein>
<accession>A0A834J1A3</accession>
<proteinExistence type="predicted"/>
<reference evidence="1" key="1">
    <citation type="submission" date="2020-08" db="EMBL/GenBank/DDBJ databases">
        <title>Genome sequencing and assembly of the red palm weevil Rhynchophorus ferrugineus.</title>
        <authorList>
            <person name="Dias G.B."/>
            <person name="Bergman C.M."/>
            <person name="Manee M."/>
        </authorList>
    </citation>
    <scope>NUCLEOTIDE SEQUENCE</scope>
    <source>
        <strain evidence="1">AA-2017</strain>
        <tissue evidence="1">Whole larva</tissue>
    </source>
</reference>
<evidence type="ECO:0000313" key="2">
    <source>
        <dbReference type="Proteomes" id="UP000625711"/>
    </source>
</evidence>
<organism evidence="1 2">
    <name type="scientific">Rhynchophorus ferrugineus</name>
    <name type="common">Red palm weevil</name>
    <name type="synonym">Curculio ferrugineus</name>
    <dbReference type="NCBI Taxonomy" id="354439"/>
    <lineage>
        <taxon>Eukaryota</taxon>
        <taxon>Metazoa</taxon>
        <taxon>Ecdysozoa</taxon>
        <taxon>Arthropoda</taxon>
        <taxon>Hexapoda</taxon>
        <taxon>Insecta</taxon>
        <taxon>Pterygota</taxon>
        <taxon>Neoptera</taxon>
        <taxon>Endopterygota</taxon>
        <taxon>Coleoptera</taxon>
        <taxon>Polyphaga</taxon>
        <taxon>Cucujiformia</taxon>
        <taxon>Curculionidae</taxon>
        <taxon>Dryophthorinae</taxon>
        <taxon>Rhynchophorus</taxon>
    </lineage>
</organism>
<dbReference type="PROSITE" id="PS50096">
    <property type="entry name" value="IQ"/>
    <property type="match status" value="1"/>
</dbReference>
<evidence type="ECO:0000313" key="1">
    <source>
        <dbReference type="EMBL" id="KAF7284952.1"/>
    </source>
</evidence>
<gene>
    <name evidence="1" type="ORF">GWI33_013744</name>
</gene>
<sequence length="194" mass="23352">MEVRSSTNGKIRAHSAHASLWDEIVDDHNKKRSELDEYVKKKRNKNNEATLDNLPVVIYLNETIFPILNQALIDMLIRVKEENSFYRPKSAFNGIDFLSECLYNRNPKYPDRSSNWTYIFDMDWVQEFLKSNPRPYYPFSLIWTRDYATLKIQSYLRGYWVRRRPDVQEVRSFWKDYKLDKINKNQQINLPSDV</sequence>
<dbReference type="OrthoDB" id="2155538at2759"/>
<dbReference type="InterPro" id="IPR043408">
    <property type="entry name" value="IQCK"/>
</dbReference>
<dbReference type="EMBL" id="JAACXV010000064">
    <property type="protein sequence ID" value="KAF7284952.1"/>
    <property type="molecule type" value="Genomic_DNA"/>
</dbReference>
<dbReference type="Proteomes" id="UP000625711">
    <property type="component" value="Unassembled WGS sequence"/>
</dbReference>
<name>A0A834J1A3_RHYFE</name>
<keyword evidence="2" id="KW-1185">Reference proteome</keyword>
<dbReference type="PANTHER" id="PTHR34927">
    <property type="entry name" value="IQ DOMAIN-CONTAINING PROTEIN K"/>
    <property type="match status" value="1"/>
</dbReference>